<dbReference type="GO" id="GO:0032259">
    <property type="term" value="P:methylation"/>
    <property type="evidence" value="ECO:0007669"/>
    <property type="project" value="UniProtKB-KW"/>
</dbReference>
<evidence type="ECO:0000313" key="2">
    <source>
        <dbReference type="Proteomes" id="UP001073122"/>
    </source>
</evidence>
<comment type="caution">
    <text evidence="1">The sequence shown here is derived from an EMBL/GenBank/DDBJ whole genome shotgun (WGS) entry which is preliminary data.</text>
</comment>
<name>A0ABT3XPC4_9FLAO</name>
<reference evidence="1" key="1">
    <citation type="submission" date="2022-10" db="EMBL/GenBank/DDBJ databases">
        <title>Chryseobacterium sp. nov., a novel bacterial species.</title>
        <authorList>
            <person name="Cao Y."/>
        </authorList>
    </citation>
    <scope>NUCLEOTIDE SEQUENCE</scope>
    <source>
        <strain evidence="1">CCTCC AB2015118</strain>
    </source>
</reference>
<evidence type="ECO:0000313" key="1">
    <source>
        <dbReference type="EMBL" id="MCX8522986.1"/>
    </source>
</evidence>
<dbReference type="SUPFAM" id="SSF53335">
    <property type="entry name" value="S-adenosyl-L-methionine-dependent methyltransferases"/>
    <property type="match status" value="1"/>
</dbReference>
<organism evidence="1 2">
    <name type="scientific">Chryseobacterium formosus</name>
    <dbReference type="NCBI Taxonomy" id="1537363"/>
    <lineage>
        <taxon>Bacteria</taxon>
        <taxon>Pseudomonadati</taxon>
        <taxon>Bacteroidota</taxon>
        <taxon>Flavobacteriia</taxon>
        <taxon>Flavobacteriales</taxon>
        <taxon>Weeksellaceae</taxon>
        <taxon>Chryseobacterium group</taxon>
        <taxon>Chryseobacterium</taxon>
    </lineage>
</organism>
<dbReference type="GO" id="GO:0008168">
    <property type="term" value="F:methyltransferase activity"/>
    <property type="evidence" value="ECO:0007669"/>
    <property type="project" value="UniProtKB-KW"/>
</dbReference>
<keyword evidence="1" id="KW-0489">Methyltransferase</keyword>
<dbReference type="InterPro" id="IPR029063">
    <property type="entry name" value="SAM-dependent_MTases_sf"/>
</dbReference>
<protein>
    <submittedName>
        <fullName evidence="1">Class I SAM-dependent methyltransferase</fullName>
    </submittedName>
</protein>
<keyword evidence="2" id="KW-1185">Reference proteome</keyword>
<sequence length="264" mass="30454">MSKIKKTFQALQNIAQKPSLLNLVINDNESRKKEFLEKYPHLKSLPQINFTDLAEDFDESIDLAFLDGGSLPTDLALLKTLAKGKNSYFEIGTWRGESVWNVAKIIKDCTTFNLSKEEINTLGLDKRYAELHGIISKKNPNILHLEGNSKTFDFKDLNKKYDLIFIDGDHSYEMVKNDTAKVFESLVHENSVVVWHDYAFNPEKVRYDVFKGILDGLPTEFHSNLYHVANTMCAVFTKENFKTKEFEELKSPDFLFEVNLKIKK</sequence>
<keyword evidence="1" id="KW-0808">Transferase</keyword>
<dbReference type="Pfam" id="PF13578">
    <property type="entry name" value="Methyltransf_24"/>
    <property type="match status" value="1"/>
</dbReference>
<accession>A0ABT3XPC4</accession>
<dbReference type="EMBL" id="JAOVZW010000003">
    <property type="protein sequence ID" value="MCX8522986.1"/>
    <property type="molecule type" value="Genomic_DNA"/>
</dbReference>
<proteinExistence type="predicted"/>
<dbReference type="Proteomes" id="UP001073122">
    <property type="component" value="Unassembled WGS sequence"/>
</dbReference>
<dbReference type="Gene3D" id="3.40.50.150">
    <property type="entry name" value="Vaccinia Virus protein VP39"/>
    <property type="match status" value="1"/>
</dbReference>
<dbReference type="RefSeq" id="WP_267264309.1">
    <property type="nucleotide sequence ID" value="NZ_JAOVZW010000003.1"/>
</dbReference>
<gene>
    <name evidence="1" type="ORF">OF897_03505</name>
</gene>